<dbReference type="STRING" id="1202724.AM493_15080"/>
<keyword evidence="2" id="KW-1185">Reference proteome</keyword>
<evidence type="ECO:0000313" key="2">
    <source>
        <dbReference type="Proteomes" id="UP000037755"/>
    </source>
</evidence>
<reference evidence="1 2" key="1">
    <citation type="submission" date="2015-08" db="EMBL/GenBank/DDBJ databases">
        <title>Whole genome sequence of Flavobacterium akiainvivens IK-1T, from decaying Wikstroemia oahuensis, an endemic Hawaiian shrub.</title>
        <authorList>
            <person name="Wan X."/>
            <person name="Hou S."/>
            <person name="Saito J."/>
            <person name="Donachie S."/>
        </authorList>
    </citation>
    <scope>NUCLEOTIDE SEQUENCE [LARGE SCALE GENOMIC DNA]</scope>
    <source>
        <strain evidence="1 2">IK-1</strain>
    </source>
</reference>
<dbReference type="EMBL" id="LIYD01000005">
    <property type="protein sequence ID" value="KOS07212.1"/>
    <property type="molecule type" value="Genomic_DNA"/>
</dbReference>
<organism evidence="1 2">
    <name type="scientific">Flavobacterium akiainvivens</name>
    <dbReference type="NCBI Taxonomy" id="1202724"/>
    <lineage>
        <taxon>Bacteria</taxon>
        <taxon>Pseudomonadati</taxon>
        <taxon>Bacteroidota</taxon>
        <taxon>Flavobacteriia</taxon>
        <taxon>Flavobacteriales</taxon>
        <taxon>Flavobacteriaceae</taxon>
        <taxon>Flavobacterium</taxon>
    </lineage>
</organism>
<dbReference type="PATRIC" id="fig|1202724.3.peg.3133"/>
<dbReference type="AlphaFoldDB" id="A0A0M9VJ10"/>
<evidence type="ECO:0000313" key="1">
    <source>
        <dbReference type="EMBL" id="KOS07212.1"/>
    </source>
</evidence>
<sequence length="67" mass="7693">MVPQRFTKEHRGTQSFILKGMMGIPLLRRGARRAGWFFNSGYLIQKSHPGFATPPEEGNSFTQTFNY</sequence>
<dbReference type="Proteomes" id="UP000037755">
    <property type="component" value="Unassembled WGS sequence"/>
</dbReference>
<comment type="caution">
    <text evidence="1">The sequence shown here is derived from an EMBL/GenBank/DDBJ whole genome shotgun (WGS) entry which is preliminary data.</text>
</comment>
<accession>A0A0M9VJ10</accession>
<name>A0A0M9VJ10_9FLAO</name>
<proteinExistence type="predicted"/>
<gene>
    <name evidence="1" type="ORF">AM493_15080</name>
</gene>
<protein>
    <submittedName>
        <fullName evidence="1">Uncharacterized protein</fullName>
    </submittedName>
</protein>